<feature type="domain" description="AB hydrolase-1" evidence="1">
    <location>
        <begin position="4"/>
        <end position="228"/>
    </location>
</feature>
<organism evidence="2 3">
    <name type="scientific">Sinisalibacter lacisalsi</name>
    <dbReference type="NCBI Taxonomy" id="1526570"/>
    <lineage>
        <taxon>Bacteria</taxon>
        <taxon>Pseudomonadati</taxon>
        <taxon>Pseudomonadota</taxon>
        <taxon>Alphaproteobacteria</taxon>
        <taxon>Rhodobacterales</taxon>
        <taxon>Roseobacteraceae</taxon>
        <taxon>Sinisalibacter</taxon>
    </lineage>
</organism>
<dbReference type="SUPFAM" id="SSF53474">
    <property type="entry name" value="alpha/beta-Hydrolases"/>
    <property type="match status" value="1"/>
</dbReference>
<dbReference type="Gene3D" id="3.40.50.1820">
    <property type="entry name" value="alpha/beta hydrolase"/>
    <property type="match status" value="1"/>
</dbReference>
<sequence>MARFLLVHGSGHGAWCWRDVRPALEALGHEADALDLPGSGDDNTRAGEVTLASYARAILARLDAPSIVVGHSAGGFAIAQAAEIAPEMISRLVFLCAYVPRPGASLIEMRREAPEQPLAGALETSADGLSYRFTDAAIAANLCADCPPEALAFARARLGWQPIAPQAAPFEAKGRSTDVPRSYILCEQDRTIPPAHQRAMSSGFDPADIHRLPTGHSPFLAAPGALAALLDQIARG</sequence>
<dbReference type="PANTHER" id="PTHR10992:SF1086">
    <property type="entry name" value="AB HYDROLASE-1 DOMAIN-CONTAINING PROTEIN"/>
    <property type="match status" value="1"/>
</dbReference>
<dbReference type="PANTHER" id="PTHR10992">
    <property type="entry name" value="METHYLESTERASE FAMILY MEMBER"/>
    <property type="match status" value="1"/>
</dbReference>
<dbReference type="RefSeq" id="WP_188527892.1">
    <property type="nucleotide sequence ID" value="NZ_BMGI01000003.1"/>
</dbReference>
<evidence type="ECO:0000259" key="1">
    <source>
        <dbReference type="Pfam" id="PF12697"/>
    </source>
</evidence>
<name>A0ABQ1QRH1_9RHOB</name>
<dbReference type="InterPro" id="IPR000073">
    <property type="entry name" value="AB_hydrolase_1"/>
</dbReference>
<dbReference type="Pfam" id="PF12697">
    <property type="entry name" value="Abhydrolase_6"/>
    <property type="match status" value="1"/>
</dbReference>
<keyword evidence="3" id="KW-1185">Reference proteome</keyword>
<accession>A0ABQ1QRH1</accession>
<proteinExistence type="predicted"/>
<evidence type="ECO:0000313" key="2">
    <source>
        <dbReference type="EMBL" id="GGD38897.1"/>
    </source>
</evidence>
<dbReference type="InterPro" id="IPR029058">
    <property type="entry name" value="AB_hydrolase_fold"/>
</dbReference>
<dbReference type="Proteomes" id="UP000617355">
    <property type="component" value="Unassembled WGS sequence"/>
</dbReference>
<evidence type="ECO:0000313" key="3">
    <source>
        <dbReference type="Proteomes" id="UP000617355"/>
    </source>
</evidence>
<protein>
    <recommendedName>
        <fullName evidence="1">AB hydrolase-1 domain-containing protein</fullName>
    </recommendedName>
</protein>
<gene>
    <name evidence="2" type="ORF">GCM10011358_23510</name>
</gene>
<dbReference type="EMBL" id="BMGI01000003">
    <property type="protein sequence ID" value="GGD38897.1"/>
    <property type="molecule type" value="Genomic_DNA"/>
</dbReference>
<comment type="caution">
    <text evidence="2">The sequence shown here is derived from an EMBL/GenBank/DDBJ whole genome shotgun (WGS) entry which is preliminary data.</text>
</comment>
<reference evidence="3" key="1">
    <citation type="journal article" date="2019" name="Int. J. Syst. Evol. Microbiol.">
        <title>The Global Catalogue of Microorganisms (GCM) 10K type strain sequencing project: providing services to taxonomists for standard genome sequencing and annotation.</title>
        <authorList>
            <consortium name="The Broad Institute Genomics Platform"/>
            <consortium name="The Broad Institute Genome Sequencing Center for Infectious Disease"/>
            <person name="Wu L."/>
            <person name="Ma J."/>
        </authorList>
    </citation>
    <scope>NUCLEOTIDE SEQUENCE [LARGE SCALE GENOMIC DNA]</scope>
    <source>
        <strain evidence="3">CGMCC 1.12922</strain>
    </source>
</reference>
<dbReference type="InterPro" id="IPR045889">
    <property type="entry name" value="MES/HNL"/>
</dbReference>